<protein>
    <submittedName>
        <fullName evidence="1">Uncharacterized protein</fullName>
    </submittedName>
</protein>
<dbReference type="EMBL" id="WKLP01000005">
    <property type="protein sequence ID" value="MRY10949.1"/>
    <property type="molecule type" value="Genomic_DNA"/>
</dbReference>
<dbReference type="AlphaFoldDB" id="A0A6G1ZAK6"/>
<accession>A0A6G1ZAK6</accession>
<reference evidence="1" key="1">
    <citation type="journal article" date="2019" name="Nat. Med.">
        <title>A library of human gut bacterial isolates paired with longitudinal multiomics data enables mechanistic microbiome research.</title>
        <authorList>
            <person name="Poyet M."/>
            <person name="Groussin M."/>
            <person name="Gibbons S.M."/>
            <person name="Avila-Pacheco J."/>
            <person name="Jiang X."/>
            <person name="Kearney S.M."/>
            <person name="Perrotta A.R."/>
            <person name="Berdy B."/>
            <person name="Zhao S."/>
            <person name="Lieberman T.D."/>
            <person name="Swanson P.K."/>
            <person name="Smith M."/>
            <person name="Roesemann S."/>
            <person name="Alexander J.E."/>
            <person name="Rich S.A."/>
            <person name="Livny J."/>
            <person name="Vlamakis H."/>
            <person name="Clish C."/>
            <person name="Bullock K."/>
            <person name="Deik A."/>
            <person name="Scott J."/>
            <person name="Pierce K.A."/>
            <person name="Xavier R.J."/>
            <person name="Alm E.J."/>
        </authorList>
    </citation>
    <scope>NUCLEOTIDE SEQUENCE</scope>
    <source>
        <strain evidence="1">BIOML-A4</strain>
    </source>
</reference>
<name>A0A6G1ZAK6_9BACT</name>
<proteinExistence type="predicted"/>
<comment type="caution">
    <text evidence="1">The sequence shown here is derived from an EMBL/GenBank/DDBJ whole genome shotgun (WGS) entry which is preliminary data.</text>
</comment>
<evidence type="ECO:0000313" key="1">
    <source>
        <dbReference type="EMBL" id="MRY10949.1"/>
    </source>
</evidence>
<organism evidence="1">
    <name type="scientific">Parabacteroides goldsteinii</name>
    <dbReference type="NCBI Taxonomy" id="328812"/>
    <lineage>
        <taxon>Bacteria</taxon>
        <taxon>Pseudomonadati</taxon>
        <taxon>Bacteroidota</taxon>
        <taxon>Bacteroidia</taxon>
        <taxon>Bacteroidales</taxon>
        <taxon>Tannerellaceae</taxon>
        <taxon>Parabacteroides</taxon>
    </lineage>
</organism>
<gene>
    <name evidence="1" type="ORF">GKE01_05615</name>
</gene>
<dbReference type="RefSeq" id="WP_009859675.1">
    <property type="nucleotide sequence ID" value="NZ_AP031410.1"/>
</dbReference>
<sequence length="307" mass="36951">MFTSHMTEDELQAVAYRDFLEIRMKVKIAFEQFINRLRLRRGEKRVLHSLIEEKNVLTKSKNTWHVVFINTSYTAADEFIAGCIVYIPLYRDNAVDYLFINNMEDFVLERLSAHFLTRYKERYLEYNGINLRGIHPAIYYMIYNQDKTLTYYLPEKWTEKEMEEKGFMISKQGLSLVRFDKKLITYITFLDQENLSRYKAMVYEEEALWKDLANTENPELSFELKQALYMKHCRNPEKTKAILRRYLLRICGTNLTEEQREDLLARFDDVIEETLDIEQLLKQEKAETRRLQMPDIKLYLDQMKKGK</sequence>